<feature type="transmembrane region" description="Helical" evidence="1">
    <location>
        <begin position="61"/>
        <end position="80"/>
    </location>
</feature>
<dbReference type="STRING" id="1244869.H261_16705"/>
<keyword evidence="1" id="KW-0812">Transmembrane</keyword>
<keyword evidence="3" id="KW-1185">Reference proteome</keyword>
<accession>M2Z379</accession>
<reference evidence="2 3" key="1">
    <citation type="journal article" date="2014" name="Genome Announc.">
        <title>Draft Genome Sequence of Magnetospirillum sp. Strain SO-1, a Freshwater Magnetotactic Bacterium Isolated from the Ol'khovka River, Russia.</title>
        <authorList>
            <person name="Grouzdev D.S."/>
            <person name="Dziuba M.V."/>
            <person name="Sukhacheva M.S."/>
            <person name="Mardanov A.V."/>
            <person name="Beletskiy A.V."/>
            <person name="Kuznetsov B.B."/>
            <person name="Skryabin K.G."/>
        </authorList>
    </citation>
    <scope>NUCLEOTIDE SEQUENCE [LARGE SCALE GENOMIC DNA]</scope>
    <source>
        <strain evidence="2 3">SO-1</strain>
    </source>
</reference>
<evidence type="ECO:0000313" key="2">
    <source>
        <dbReference type="EMBL" id="EME68810.1"/>
    </source>
</evidence>
<feature type="transmembrane region" description="Helical" evidence="1">
    <location>
        <begin position="31"/>
        <end position="49"/>
    </location>
</feature>
<dbReference type="EMBL" id="AONQ01000052">
    <property type="protein sequence ID" value="EME68810.1"/>
    <property type="molecule type" value="Genomic_DNA"/>
</dbReference>
<name>M2Z379_9PROT</name>
<keyword evidence="1" id="KW-0472">Membrane</keyword>
<dbReference type="AlphaFoldDB" id="M2Z379"/>
<evidence type="ECO:0000256" key="1">
    <source>
        <dbReference type="SAM" id="Phobius"/>
    </source>
</evidence>
<keyword evidence="1" id="KW-1133">Transmembrane helix</keyword>
<comment type="caution">
    <text evidence="2">The sequence shown here is derived from an EMBL/GenBank/DDBJ whole genome shotgun (WGS) entry which is preliminary data.</text>
</comment>
<feature type="transmembrane region" description="Helical" evidence="1">
    <location>
        <begin position="86"/>
        <end position="105"/>
    </location>
</feature>
<dbReference type="PATRIC" id="fig|1244869.3.peg.3355"/>
<proteinExistence type="predicted"/>
<sequence>MMIYLSLGFGAAAAVLQVGRLAGDGDAGFIIAVQVAFTVALAFFTHLITHQGGHWARWACAILWCVGLPFLIMALMLAYRSDALCGGLLAAQILVQGAAVALLFTEDAGNWFEA</sequence>
<dbReference type="Proteomes" id="UP000011744">
    <property type="component" value="Unassembled WGS sequence"/>
</dbReference>
<evidence type="ECO:0000313" key="3">
    <source>
        <dbReference type="Proteomes" id="UP000011744"/>
    </source>
</evidence>
<organism evidence="2 3">
    <name type="scientific">Paramagnetospirillum caucaseum</name>
    <dbReference type="NCBI Taxonomy" id="1244869"/>
    <lineage>
        <taxon>Bacteria</taxon>
        <taxon>Pseudomonadati</taxon>
        <taxon>Pseudomonadota</taxon>
        <taxon>Alphaproteobacteria</taxon>
        <taxon>Rhodospirillales</taxon>
        <taxon>Magnetospirillaceae</taxon>
        <taxon>Paramagnetospirillum</taxon>
    </lineage>
</organism>
<protein>
    <submittedName>
        <fullName evidence="2">Uncharacterized protein</fullName>
    </submittedName>
</protein>
<gene>
    <name evidence="2" type="ORF">H261_16705</name>
</gene>